<dbReference type="Proteomes" id="UP000232164">
    <property type="component" value="Unassembled WGS sequence"/>
</dbReference>
<organism evidence="1 2">
    <name type="scientific">Rhizobium sullae</name>
    <name type="common">Rhizobium hedysari</name>
    <dbReference type="NCBI Taxonomy" id="50338"/>
    <lineage>
        <taxon>Bacteria</taxon>
        <taxon>Pseudomonadati</taxon>
        <taxon>Pseudomonadota</taxon>
        <taxon>Alphaproteobacteria</taxon>
        <taxon>Hyphomicrobiales</taxon>
        <taxon>Rhizobiaceae</taxon>
        <taxon>Rhizobium/Agrobacterium group</taxon>
        <taxon>Rhizobium</taxon>
    </lineage>
</organism>
<dbReference type="STRING" id="1041146.GCA_000427985_06499"/>
<proteinExistence type="predicted"/>
<comment type="caution">
    <text evidence="1">The sequence shown here is derived from an EMBL/GenBank/DDBJ whole genome shotgun (WGS) entry which is preliminary data.</text>
</comment>
<sequence>MDMAVATEAGKDRKDRMQAAELVRAIEHAGRTSELAEAWSELWRDKAKRRSFVLRGARAPPDDAIDIIARSAIRNGEEQFRDGEPPVVTLRNLIHSKAVRDG</sequence>
<evidence type="ECO:0000313" key="2">
    <source>
        <dbReference type="Proteomes" id="UP000232164"/>
    </source>
</evidence>
<protein>
    <submittedName>
        <fullName evidence="1">Uncharacterized protein</fullName>
    </submittedName>
</protein>
<reference evidence="1 2" key="2">
    <citation type="submission" date="2017-12" db="EMBL/GenBank/DDBJ databases">
        <title>Genome sequence of Rhizobium sullae HCNT1 isolated from Sulla coronaria nodules and featuring peculiar denitrification phenotypes.</title>
        <authorList>
            <person name="De Diego-Diaz B."/>
            <person name="Treu L."/>
            <person name="Campanaro S."/>
            <person name="Da Silva Duarte V."/>
            <person name="Basaglia M."/>
            <person name="Favaro L."/>
            <person name="Casella S."/>
            <person name="Squartini A."/>
        </authorList>
    </citation>
    <scope>NUCLEOTIDE SEQUENCE [LARGE SCALE GENOMIC DNA]</scope>
    <source>
        <strain evidence="1 2">HCNT1</strain>
    </source>
</reference>
<dbReference type="EMBL" id="PIQN01000006">
    <property type="protein sequence ID" value="PKA43829.1"/>
    <property type="molecule type" value="Genomic_DNA"/>
</dbReference>
<gene>
    <name evidence="1" type="ORF">CWR43_09405</name>
</gene>
<dbReference type="AlphaFoldDB" id="A0A2N0DCK8"/>
<evidence type="ECO:0000313" key="1">
    <source>
        <dbReference type="EMBL" id="PKA43829.1"/>
    </source>
</evidence>
<accession>A0A2N0DCK8</accession>
<reference evidence="1 2" key="1">
    <citation type="submission" date="2017-11" db="EMBL/GenBank/DDBJ databases">
        <authorList>
            <person name="Han C.G."/>
        </authorList>
    </citation>
    <scope>NUCLEOTIDE SEQUENCE [LARGE SCALE GENOMIC DNA]</scope>
    <source>
        <strain evidence="1 2">HCNT1</strain>
    </source>
</reference>
<name>A0A2N0DCK8_RHISU</name>